<dbReference type="Pfam" id="PF00156">
    <property type="entry name" value="Pribosyltran"/>
    <property type="match status" value="1"/>
</dbReference>
<gene>
    <name evidence="2" type="ORF">SMD27_19860</name>
</gene>
<comment type="caution">
    <text evidence="2">The sequence shown here is derived from an EMBL/GenBank/DDBJ whole genome shotgun (WGS) entry which is preliminary data.</text>
</comment>
<dbReference type="Gene3D" id="3.40.50.2020">
    <property type="match status" value="1"/>
</dbReference>
<dbReference type="GO" id="GO:0016757">
    <property type="term" value="F:glycosyltransferase activity"/>
    <property type="evidence" value="ECO:0007669"/>
    <property type="project" value="UniProtKB-KW"/>
</dbReference>
<proteinExistence type="predicted"/>
<keyword evidence="3" id="KW-1185">Reference proteome</keyword>
<keyword evidence="2" id="KW-0808">Transferase</keyword>
<accession>A0ABU5EGH2</accession>
<evidence type="ECO:0000313" key="3">
    <source>
        <dbReference type="Proteomes" id="UP001279642"/>
    </source>
</evidence>
<dbReference type="Proteomes" id="UP001279642">
    <property type="component" value="Unassembled WGS sequence"/>
</dbReference>
<dbReference type="SUPFAM" id="SSF53271">
    <property type="entry name" value="PRTase-like"/>
    <property type="match status" value="1"/>
</dbReference>
<sequence length="221" mass="23932">MTRPPAAFSDRREAGRQLAQALKPFRLQQPVILALPRGGVPVAFEVAKTLQAVLDVLLVRKIGVPGYEELALGAIIDGASPQMVLNEDVVELVRPEPAHLEAARRRQLAEIERRRHLYRGEAAAVVLADRTVIIIDDGIATGATVKVAIRGVMLTGPRRLILAVPVAPQEIVQALSAECDEVVCLAMPEPFYSVGTHYHDFSQTTDADVVALLAEARNLAN</sequence>
<dbReference type="InterPro" id="IPR029057">
    <property type="entry name" value="PRTase-like"/>
</dbReference>
<evidence type="ECO:0000313" key="2">
    <source>
        <dbReference type="EMBL" id="MDY0885109.1"/>
    </source>
</evidence>
<reference evidence="2 3" key="1">
    <citation type="journal article" date="2016" name="Antonie Van Leeuwenhoek">
        <title>Dongia soli sp. nov., isolated from soil from Dokdo, Korea.</title>
        <authorList>
            <person name="Kim D.U."/>
            <person name="Lee H."/>
            <person name="Kim H."/>
            <person name="Kim S.G."/>
            <person name="Ka J.O."/>
        </authorList>
    </citation>
    <scope>NUCLEOTIDE SEQUENCE [LARGE SCALE GENOMIC DNA]</scope>
    <source>
        <strain evidence="2 3">D78</strain>
    </source>
</reference>
<dbReference type="InterPro" id="IPR000836">
    <property type="entry name" value="PRTase_dom"/>
</dbReference>
<keyword evidence="2" id="KW-0328">Glycosyltransferase</keyword>
<name>A0ABU5EGH2_9PROT</name>
<organism evidence="2 3">
    <name type="scientific">Dongia soli</name>
    <dbReference type="NCBI Taxonomy" id="600628"/>
    <lineage>
        <taxon>Bacteria</taxon>
        <taxon>Pseudomonadati</taxon>
        <taxon>Pseudomonadota</taxon>
        <taxon>Alphaproteobacteria</taxon>
        <taxon>Rhodospirillales</taxon>
        <taxon>Dongiaceae</taxon>
        <taxon>Dongia</taxon>
    </lineage>
</organism>
<protein>
    <submittedName>
        <fullName evidence="2">Phosphoribosyltransferase</fullName>
    </submittedName>
</protein>
<evidence type="ECO:0000259" key="1">
    <source>
        <dbReference type="Pfam" id="PF00156"/>
    </source>
</evidence>
<dbReference type="EMBL" id="JAXCLW010000007">
    <property type="protein sequence ID" value="MDY0885109.1"/>
    <property type="molecule type" value="Genomic_DNA"/>
</dbReference>
<dbReference type="RefSeq" id="WP_320510177.1">
    <property type="nucleotide sequence ID" value="NZ_JAXCLW010000007.1"/>
</dbReference>
<dbReference type="Gene3D" id="3.30.1310.20">
    <property type="entry name" value="PRTase-like"/>
    <property type="match status" value="1"/>
</dbReference>
<feature type="domain" description="Phosphoribosyltransferase" evidence="1">
    <location>
        <begin position="18"/>
        <end position="182"/>
    </location>
</feature>
<dbReference type="CDD" id="cd06223">
    <property type="entry name" value="PRTases_typeI"/>
    <property type="match status" value="1"/>
</dbReference>